<dbReference type="Pfam" id="PF13580">
    <property type="entry name" value="SIS_2"/>
    <property type="match status" value="1"/>
</dbReference>
<reference evidence="12" key="1">
    <citation type="submission" date="2016-10" db="EMBL/GenBank/DDBJ databases">
        <authorList>
            <person name="de Groot N.N."/>
        </authorList>
    </citation>
    <scope>NUCLEOTIDE SEQUENCE</scope>
</reference>
<dbReference type="EC" id="5.3.1.28" evidence="5"/>
<dbReference type="InterPro" id="IPR004515">
    <property type="entry name" value="Phosphoheptose_Isoase"/>
</dbReference>
<evidence type="ECO:0000256" key="3">
    <source>
        <dbReference type="ARBA" id="ARBA00004496"/>
    </source>
</evidence>
<dbReference type="PROSITE" id="PS51464">
    <property type="entry name" value="SIS"/>
    <property type="match status" value="1"/>
</dbReference>
<dbReference type="PANTHER" id="PTHR30390">
    <property type="entry name" value="SEDOHEPTULOSE 7-PHOSPHATE ISOMERASE / DNAA INITIATOR-ASSOCIATING FACTOR FOR REPLICATION INITIATION"/>
    <property type="match status" value="1"/>
</dbReference>
<comment type="catalytic activity">
    <reaction evidence="1">
        <text>2 D-sedoheptulose 7-phosphate = D-glycero-alpha-D-manno-heptose 7-phosphate + D-glycero-beta-D-manno-heptose 7-phosphate</text>
        <dbReference type="Rhea" id="RHEA:27489"/>
        <dbReference type="ChEBI" id="CHEBI:57483"/>
        <dbReference type="ChEBI" id="CHEBI:60203"/>
        <dbReference type="ChEBI" id="CHEBI:60204"/>
        <dbReference type="EC" id="5.3.1.28"/>
    </reaction>
</comment>
<evidence type="ECO:0000256" key="4">
    <source>
        <dbReference type="ARBA" id="ARBA00009894"/>
    </source>
</evidence>
<dbReference type="CDD" id="cd05006">
    <property type="entry name" value="SIS_GmhA"/>
    <property type="match status" value="1"/>
</dbReference>
<dbReference type="AlphaFoldDB" id="A0A1W1BWI5"/>
<keyword evidence="9 12" id="KW-0413">Isomerase</keyword>
<dbReference type="PANTHER" id="PTHR30390:SF6">
    <property type="entry name" value="DNAA INITIATOR-ASSOCIATING PROTEIN DIAA"/>
    <property type="match status" value="1"/>
</dbReference>
<keyword evidence="8" id="KW-0862">Zinc</keyword>
<dbReference type="GO" id="GO:1901135">
    <property type="term" value="P:carbohydrate derivative metabolic process"/>
    <property type="evidence" value="ECO:0007669"/>
    <property type="project" value="InterPro"/>
</dbReference>
<keyword evidence="7" id="KW-0479">Metal-binding</keyword>
<dbReference type="InterPro" id="IPR001347">
    <property type="entry name" value="SIS_dom"/>
</dbReference>
<dbReference type="HAMAP" id="MF_00067">
    <property type="entry name" value="GmhA"/>
    <property type="match status" value="1"/>
</dbReference>
<protein>
    <recommendedName>
        <fullName evidence="5">D-sedoheptulose-7-phosphate isomerase</fullName>
        <ecNumber evidence="5">5.3.1.28</ecNumber>
    </recommendedName>
</protein>
<dbReference type="EMBL" id="FPHE01000081">
    <property type="protein sequence ID" value="SFV57855.1"/>
    <property type="molecule type" value="Genomic_DNA"/>
</dbReference>
<proteinExistence type="inferred from homology"/>
<evidence type="ECO:0000256" key="9">
    <source>
        <dbReference type="ARBA" id="ARBA00023235"/>
    </source>
</evidence>
<evidence type="ECO:0000259" key="11">
    <source>
        <dbReference type="PROSITE" id="PS51464"/>
    </source>
</evidence>
<keyword evidence="6" id="KW-0963">Cytoplasm</keyword>
<dbReference type="GO" id="GO:0005737">
    <property type="term" value="C:cytoplasm"/>
    <property type="evidence" value="ECO:0007669"/>
    <property type="project" value="UniProtKB-SubCell"/>
</dbReference>
<dbReference type="Gene3D" id="3.40.50.10490">
    <property type="entry name" value="Glucose-6-phosphate isomerase like protein, domain 1"/>
    <property type="match status" value="1"/>
</dbReference>
<dbReference type="InterPro" id="IPR050099">
    <property type="entry name" value="SIS_GmhA/DiaA_subfam"/>
</dbReference>
<evidence type="ECO:0000256" key="5">
    <source>
        <dbReference type="ARBA" id="ARBA00012580"/>
    </source>
</evidence>
<gene>
    <name evidence="12" type="ORF">MNB_SV-12-1135</name>
</gene>
<dbReference type="GO" id="GO:0008968">
    <property type="term" value="F:D-sedoheptulose 7-phosphate isomerase activity"/>
    <property type="evidence" value="ECO:0007669"/>
    <property type="project" value="InterPro"/>
</dbReference>
<evidence type="ECO:0000256" key="1">
    <source>
        <dbReference type="ARBA" id="ARBA00000348"/>
    </source>
</evidence>
<dbReference type="NCBIfam" id="TIGR00441">
    <property type="entry name" value="gmhA"/>
    <property type="match status" value="1"/>
</dbReference>
<evidence type="ECO:0000256" key="8">
    <source>
        <dbReference type="ARBA" id="ARBA00022833"/>
    </source>
</evidence>
<evidence type="ECO:0000313" key="12">
    <source>
        <dbReference type="EMBL" id="SFV57855.1"/>
    </source>
</evidence>
<name>A0A1W1BWI5_9ZZZZ</name>
<evidence type="ECO:0000256" key="6">
    <source>
        <dbReference type="ARBA" id="ARBA00022490"/>
    </source>
</evidence>
<dbReference type="InterPro" id="IPR046348">
    <property type="entry name" value="SIS_dom_sf"/>
</dbReference>
<comment type="cofactor">
    <cofactor evidence="2">
        <name>Zn(2+)</name>
        <dbReference type="ChEBI" id="CHEBI:29105"/>
    </cofactor>
</comment>
<comment type="similarity">
    <text evidence="4">Belongs to the SIS family. GmhA subfamily.</text>
</comment>
<sequence>MESMLEMIKRELQAHKETIEKTIEVMIPQIEEASIIAIETLKNGNKILLCGNGGSASDAQHIAAELTGRYKTERKGLAGIAITTDTSALTAISNDYGYDRVFDRQVEALAREGDLLIGISTSGNSANILSAFDVAKELGCKTIGFSGRGGGAINGACDLNLVVPSDDTPRIQEMHILIGHIICQAIDDAF</sequence>
<evidence type="ECO:0000256" key="10">
    <source>
        <dbReference type="ARBA" id="ARBA00023277"/>
    </source>
</evidence>
<keyword evidence="10" id="KW-0119">Carbohydrate metabolism</keyword>
<evidence type="ECO:0000256" key="7">
    <source>
        <dbReference type="ARBA" id="ARBA00022723"/>
    </source>
</evidence>
<feature type="domain" description="SIS" evidence="11">
    <location>
        <begin position="37"/>
        <end position="190"/>
    </location>
</feature>
<dbReference type="GO" id="GO:0097367">
    <property type="term" value="F:carbohydrate derivative binding"/>
    <property type="evidence" value="ECO:0007669"/>
    <property type="project" value="InterPro"/>
</dbReference>
<evidence type="ECO:0000256" key="2">
    <source>
        <dbReference type="ARBA" id="ARBA00001947"/>
    </source>
</evidence>
<comment type="subcellular location">
    <subcellularLocation>
        <location evidence="3">Cytoplasm</location>
    </subcellularLocation>
</comment>
<dbReference type="InterPro" id="IPR035461">
    <property type="entry name" value="GmhA/DiaA"/>
</dbReference>
<dbReference type="SUPFAM" id="SSF53697">
    <property type="entry name" value="SIS domain"/>
    <property type="match status" value="1"/>
</dbReference>
<organism evidence="12">
    <name type="scientific">hydrothermal vent metagenome</name>
    <dbReference type="NCBI Taxonomy" id="652676"/>
    <lineage>
        <taxon>unclassified sequences</taxon>
        <taxon>metagenomes</taxon>
        <taxon>ecological metagenomes</taxon>
    </lineage>
</organism>
<dbReference type="GO" id="GO:0046872">
    <property type="term" value="F:metal ion binding"/>
    <property type="evidence" value="ECO:0007669"/>
    <property type="project" value="UniProtKB-KW"/>
</dbReference>
<accession>A0A1W1BWI5</accession>